<comment type="caution">
    <text evidence="9">The sequence shown here is derived from an EMBL/GenBank/DDBJ whole genome shotgun (WGS) entry which is preliminary data.</text>
</comment>
<feature type="domain" description="Orotidine 5'-phosphate decarboxylase" evidence="8">
    <location>
        <begin position="2"/>
        <end position="202"/>
    </location>
</feature>
<evidence type="ECO:0000256" key="2">
    <source>
        <dbReference type="ARBA" id="ARBA00005014"/>
    </source>
</evidence>
<evidence type="ECO:0000256" key="7">
    <source>
        <dbReference type="ARBA" id="ARBA00023277"/>
    </source>
</evidence>
<dbReference type="AlphaFoldDB" id="A0A8I1A9C7"/>
<dbReference type="GO" id="GO:0033982">
    <property type="term" value="F:3-dehydro-L-gulonate-6-phosphate decarboxylase activity"/>
    <property type="evidence" value="ECO:0007669"/>
    <property type="project" value="TreeGrafter"/>
</dbReference>
<gene>
    <name evidence="9" type="ORF">I8U20_00230</name>
</gene>
<name>A0A8I1A9C7_THEIN</name>
<dbReference type="GO" id="GO:0006730">
    <property type="term" value="P:one-carbon metabolic process"/>
    <property type="evidence" value="ECO:0007669"/>
    <property type="project" value="UniProtKB-KW"/>
</dbReference>
<organism evidence="9 10">
    <name type="scientific">Thermoactinomyces intermedius</name>
    <dbReference type="NCBI Taxonomy" id="2024"/>
    <lineage>
        <taxon>Bacteria</taxon>
        <taxon>Bacillati</taxon>
        <taxon>Bacillota</taxon>
        <taxon>Bacilli</taxon>
        <taxon>Bacillales</taxon>
        <taxon>Thermoactinomycetaceae</taxon>
        <taxon>Thermoactinomyces</taxon>
    </lineage>
</organism>
<comment type="pathway">
    <text evidence="2">One-carbon metabolism; formaldehyde assimilation via RuMP pathway; D-fructose 6-phosphate from D-ribulose 5-phosphate and formaldehyde: step 1/2.</text>
</comment>
<dbReference type="InterPro" id="IPR041710">
    <property type="entry name" value="HPS/KGPDC"/>
</dbReference>
<evidence type="ECO:0000259" key="8">
    <source>
        <dbReference type="SMART" id="SM00934"/>
    </source>
</evidence>
<evidence type="ECO:0000313" key="10">
    <source>
        <dbReference type="Proteomes" id="UP000633619"/>
    </source>
</evidence>
<proteinExistence type="inferred from homology"/>
<keyword evidence="7" id="KW-0119">Carbohydrate metabolism</keyword>
<dbReference type="GO" id="GO:0006207">
    <property type="term" value="P:'de novo' pyrimidine nucleobase biosynthetic process"/>
    <property type="evidence" value="ECO:0007669"/>
    <property type="project" value="InterPro"/>
</dbReference>
<dbReference type="GO" id="GO:0019854">
    <property type="term" value="P:L-ascorbic acid catabolic process"/>
    <property type="evidence" value="ECO:0007669"/>
    <property type="project" value="TreeGrafter"/>
</dbReference>
<keyword evidence="5" id="KW-0554">One-carbon metabolism</keyword>
<keyword evidence="10" id="KW-1185">Reference proteome</keyword>
<dbReference type="FunFam" id="3.20.20.70:FF:000022">
    <property type="entry name" value="3-keto-L-gulonate-6-phosphate decarboxylase UlaD"/>
    <property type="match status" value="1"/>
</dbReference>
<dbReference type="SUPFAM" id="SSF51366">
    <property type="entry name" value="Ribulose-phoshate binding barrel"/>
    <property type="match status" value="1"/>
</dbReference>
<dbReference type="PANTHER" id="PTHR35039">
    <property type="entry name" value="3-KETO-L-GULONATE-6-PHOSPHATE DECARBOXYLASE SGBH-RELATED"/>
    <property type="match status" value="1"/>
</dbReference>
<dbReference type="GO" id="GO:0004590">
    <property type="term" value="F:orotidine-5'-phosphate decarboxylase activity"/>
    <property type="evidence" value="ECO:0007669"/>
    <property type="project" value="InterPro"/>
</dbReference>
<dbReference type="GO" id="GO:0043801">
    <property type="term" value="F:hexulose-6-phosphate synthase activity"/>
    <property type="evidence" value="ECO:0007669"/>
    <property type="project" value="UniProtKB-EC"/>
</dbReference>
<keyword evidence="6" id="KW-0456">Lyase</keyword>
<dbReference type="CDD" id="cd04726">
    <property type="entry name" value="KGPDC_HPS"/>
    <property type="match status" value="1"/>
</dbReference>
<evidence type="ECO:0000256" key="6">
    <source>
        <dbReference type="ARBA" id="ARBA00023239"/>
    </source>
</evidence>
<dbReference type="InterPro" id="IPR017553">
    <property type="entry name" value="3-hexulose-6-phosphate_synth"/>
</dbReference>
<protein>
    <recommendedName>
        <fullName evidence="4">3-hexulose-6-phosphate synthase</fullName>
        <ecNumber evidence="4">4.1.2.43</ecNumber>
    </recommendedName>
</protein>
<accession>A0A8I1A9C7</accession>
<sequence>MILQLALDRMSIPEAVRLAGETEEFTDWIEVGTSIIKEFGMAGVRELKRTFPDKPVVADTKTMDNARYEFEKAFEAGADAATVMGVAPPVTIETCMDVARRHGKTVMIDLLNVSEDQVRELLKYDEAVFCVHVSKDEQEEGVRPVWKKCAAVSSEKPVKWAAAGGITLSSLEKVRKSFHPSVVIVGTAITKAENPKEAARQLKQAIEKGE</sequence>
<dbReference type="Gene3D" id="3.20.20.70">
    <property type="entry name" value="Aldolase class I"/>
    <property type="match status" value="1"/>
</dbReference>
<dbReference type="PANTHER" id="PTHR35039:SF3">
    <property type="entry name" value="3-KETO-L-GULONATE-6-PHOSPHATE DECARBOXYLASE SGBH-RELATED"/>
    <property type="match status" value="1"/>
</dbReference>
<reference evidence="9 10" key="1">
    <citation type="submission" date="2020-12" db="EMBL/GenBank/DDBJ databases">
        <title>WGS of Thermoactinomyces spp.</title>
        <authorList>
            <person name="Cheng K."/>
        </authorList>
    </citation>
    <scope>NUCLEOTIDE SEQUENCE [LARGE SCALE GENOMIC DNA]</scope>
    <source>
        <strain evidence="10">CICC 10671\DSM 43846</strain>
    </source>
</reference>
<evidence type="ECO:0000256" key="1">
    <source>
        <dbReference type="ARBA" id="ARBA00000718"/>
    </source>
</evidence>
<dbReference type="RefSeq" id="WP_181731164.1">
    <property type="nucleotide sequence ID" value="NZ_JACEIR010000001.1"/>
</dbReference>
<dbReference type="EC" id="4.1.2.43" evidence="4"/>
<dbReference type="SMART" id="SM00934">
    <property type="entry name" value="OMPdecase"/>
    <property type="match status" value="1"/>
</dbReference>
<comment type="similarity">
    <text evidence="3">Belongs to the HPS/KGPDC family. HPS subfamily.</text>
</comment>
<dbReference type="InterPro" id="IPR011060">
    <property type="entry name" value="RibuloseP-bd_barrel"/>
</dbReference>
<dbReference type="EMBL" id="JAECVW010000001">
    <property type="protein sequence ID" value="MBH8593752.1"/>
    <property type="molecule type" value="Genomic_DNA"/>
</dbReference>
<dbReference type="NCBIfam" id="TIGR03128">
    <property type="entry name" value="RuMP_HxlA"/>
    <property type="match status" value="1"/>
</dbReference>
<dbReference type="InterPro" id="IPR013785">
    <property type="entry name" value="Aldolase_TIM"/>
</dbReference>
<evidence type="ECO:0000256" key="5">
    <source>
        <dbReference type="ARBA" id="ARBA00022563"/>
    </source>
</evidence>
<evidence type="ECO:0000313" key="9">
    <source>
        <dbReference type="EMBL" id="MBH8593752.1"/>
    </source>
</evidence>
<dbReference type="Proteomes" id="UP000633619">
    <property type="component" value="Unassembled WGS sequence"/>
</dbReference>
<dbReference type="InterPro" id="IPR001754">
    <property type="entry name" value="OMPdeCOase_dom"/>
</dbReference>
<dbReference type="Pfam" id="PF00215">
    <property type="entry name" value="OMPdecase"/>
    <property type="match status" value="1"/>
</dbReference>
<evidence type="ECO:0000256" key="4">
    <source>
        <dbReference type="ARBA" id="ARBA00012890"/>
    </source>
</evidence>
<evidence type="ECO:0000256" key="3">
    <source>
        <dbReference type="ARBA" id="ARBA00006350"/>
    </source>
</evidence>
<comment type="catalytic activity">
    <reaction evidence="1">
        <text>D-ribulose 5-phosphate + formaldehyde = D-arabino-hex-3-ulose 6-phosphate</text>
        <dbReference type="Rhea" id="RHEA:25201"/>
        <dbReference type="ChEBI" id="CHEBI:16842"/>
        <dbReference type="ChEBI" id="CHEBI:58121"/>
        <dbReference type="ChEBI" id="CHEBI:58542"/>
        <dbReference type="EC" id="4.1.2.43"/>
    </reaction>
</comment>